<protein>
    <submittedName>
        <fullName evidence="4">Class II aldolase/adducin family protein</fullName>
    </submittedName>
</protein>
<dbReference type="PANTHER" id="PTHR22789">
    <property type="entry name" value="FUCULOSE PHOSPHATE ALDOLASE"/>
    <property type="match status" value="1"/>
</dbReference>
<dbReference type="InterPro" id="IPR001303">
    <property type="entry name" value="Aldolase_II/adducin_N"/>
</dbReference>
<feature type="domain" description="Class II aldolase/adducin N-terminal" evidence="3">
    <location>
        <begin position="9"/>
        <end position="186"/>
    </location>
</feature>
<organism evidence="4 5">
    <name type="scientific">Paenibacillus terreus</name>
    <dbReference type="NCBI Taxonomy" id="1387834"/>
    <lineage>
        <taxon>Bacteria</taxon>
        <taxon>Bacillati</taxon>
        <taxon>Bacillota</taxon>
        <taxon>Bacilli</taxon>
        <taxon>Bacillales</taxon>
        <taxon>Paenibacillaceae</taxon>
        <taxon>Paenibacillus</taxon>
    </lineage>
</organism>
<keyword evidence="5" id="KW-1185">Reference proteome</keyword>
<dbReference type="PANTHER" id="PTHR22789:SF0">
    <property type="entry name" value="3-OXO-TETRONATE 4-PHOSPHATE DECARBOXYLASE-RELATED"/>
    <property type="match status" value="1"/>
</dbReference>
<reference evidence="4 5" key="1">
    <citation type="submission" date="2024-09" db="EMBL/GenBank/DDBJ databases">
        <authorList>
            <person name="Ruan L."/>
        </authorList>
    </citation>
    <scope>NUCLEOTIDE SEQUENCE [LARGE SCALE GENOMIC DNA]</scope>
    <source>
        <strain evidence="4 5">D33</strain>
    </source>
</reference>
<dbReference type="Gene3D" id="3.40.225.10">
    <property type="entry name" value="Class II aldolase/adducin N-terminal domain"/>
    <property type="match status" value="1"/>
</dbReference>
<evidence type="ECO:0000313" key="4">
    <source>
        <dbReference type="EMBL" id="MFB5681609.1"/>
    </source>
</evidence>
<gene>
    <name evidence="4" type="ORF">ACE3NQ_11860</name>
</gene>
<comment type="caution">
    <text evidence="4">The sequence shown here is derived from an EMBL/GenBank/DDBJ whole genome shotgun (WGS) entry which is preliminary data.</text>
</comment>
<dbReference type="SMART" id="SM01007">
    <property type="entry name" value="Aldolase_II"/>
    <property type="match status" value="1"/>
</dbReference>
<dbReference type="RefSeq" id="WP_375525394.1">
    <property type="nucleotide sequence ID" value="NZ_JBHILM010000011.1"/>
</dbReference>
<dbReference type="SUPFAM" id="SSF53639">
    <property type="entry name" value="AraD/HMP-PK domain-like"/>
    <property type="match status" value="1"/>
</dbReference>
<evidence type="ECO:0000256" key="2">
    <source>
        <dbReference type="ARBA" id="ARBA00023239"/>
    </source>
</evidence>
<dbReference type="InterPro" id="IPR050197">
    <property type="entry name" value="Aldolase_class_II_sugar_metab"/>
</dbReference>
<evidence type="ECO:0000313" key="5">
    <source>
        <dbReference type="Proteomes" id="UP001580407"/>
    </source>
</evidence>
<dbReference type="EMBL" id="JBHILM010000011">
    <property type="protein sequence ID" value="MFB5681609.1"/>
    <property type="molecule type" value="Genomic_DNA"/>
</dbReference>
<evidence type="ECO:0000256" key="1">
    <source>
        <dbReference type="ARBA" id="ARBA00022723"/>
    </source>
</evidence>
<accession>A0ABV5B9Q3</accession>
<dbReference type="InterPro" id="IPR036409">
    <property type="entry name" value="Aldolase_II/adducin_N_sf"/>
</dbReference>
<dbReference type="Pfam" id="PF00596">
    <property type="entry name" value="Aldolase_II"/>
    <property type="match status" value="1"/>
</dbReference>
<keyword evidence="1" id="KW-0479">Metal-binding</keyword>
<name>A0ABV5B9Q3_9BACL</name>
<sequence>MRTISTSWQEIINVGQYMMTYGLAWGNSGNISKRIDDDTMLITGSGTYMGHLDETDLVKVTISSGWYDGGGKRPSKEIPMHAAIYKARPDAGFVIHSSPFWTTLAACSDLQIESKLFIESMYYAERIAYVDYYHPGSRELGAAVGENAKEANVIILKNHGLIVFDTSMQEARMCLETIEMTCKMAAITKMTGLNPAVLGSDTARDFLDHSGYKPPRLW</sequence>
<dbReference type="Proteomes" id="UP001580407">
    <property type="component" value="Unassembled WGS sequence"/>
</dbReference>
<evidence type="ECO:0000259" key="3">
    <source>
        <dbReference type="SMART" id="SM01007"/>
    </source>
</evidence>
<keyword evidence="2" id="KW-0456">Lyase</keyword>
<proteinExistence type="predicted"/>